<evidence type="ECO:0000256" key="5">
    <source>
        <dbReference type="ARBA" id="ARBA00022840"/>
    </source>
</evidence>
<evidence type="ECO:0000313" key="10">
    <source>
        <dbReference type="Proteomes" id="UP000245631"/>
    </source>
</evidence>
<dbReference type="GO" id="GO:0005829">
    <property type="term" value="C:cytosol"/>
    <property type="evidence" value="ECO:0007669"/>
    <property type="project" value="TreeGrafter"/>
</dbReference>
<comment type="caution">
    <text evidence="9">The sequence shown here is derived from an EMBL/GenBank/DDBJ whole genome shotgun (WGS) entry which is preliminary data.</text>
</comment>
<name>A0A8E2WF82_RHILI</name>
<dbReference type="InterPro" id="IPR020058">
    <property type="entry name" value="Glu/Gln-tRNA-synth_Ib_cat-dom"/>
</dbReference>
<dbReference type="PRINTS" id="PR00987">
    <property type="entry name" value="TRNASYNTHGLU"/>
</dbReference>
<dbReference type="InterPro" id="IPR001412">
    <property type="entry name" value="aa-tRNA-synth_I_CS"/>
</dbReference>
<evidence type="ECO:0000256" key="6">
    <source>
        <dbReference type="ARBA" id="ARBA00023146"/>
    </source>
</evidence>
<keyword evidence="1 7" id="KW-0436">Ligase</keyword>
<proteinExistence type="inferred from homology"/>
<dbReference type="InterPro" id="IPR000924">
    <property type="entry name" value="Glu/Gln-tRNA-synth"/>
</dbReference>
<gene>
    <name evidence="9" type="ORF">C8D77_1018</name>
</gene>
<reference evidence="9 10" key="1">
    <citation type="submission" date="2018-05" db="EMBL/GenBank/DDBJ databases">
        <title>Genomic Encyclopedia of Type Strains, Phase IV (KMG-IV): sequencing the most valuable type-strain genomes for metagenomic binning, comparative biology and taxonomic classification.</title>
        <authorList>
            <person name="Goeker M."/>
        </authorList>
    </citation>
    <scope>NUCLEOTIDE SEQUENCE [LARGE SCALE GENOMIC DNA]</scope>
    <source>
        <strain evidence="9 10">DSM 2626</strain>
    </source>
</reference>
<dbReference type="SUPFAM" id="SSF52374">
    <property type="entry name" value="Nucleotidylyl transferase"/>
    <property type="match status" value="1"/>
</dbReference>
<keyword evidence="5 7" id="KW-0067">ATP-binding</keyword>
<dbReference type="AlphaFoldDB" id="A0A8E2WF82"/>
<sequence length="297" mass="33096">MIAAEEMTLLTFRFAPSPNGDLHLGHAYSALLNQKLAAQTDGRLLLRIEDIDTTRCTPQFEAGVLADLKWLGLGWEEPLRRQSEHFPEYKAMLDRLIAEELVYPAFMSRGEIRAFITDSEGNGRDWPRDPDGVPHYPAADKALPVKERKRRIAENTPFAWRLDVDAAMARVGKDLSWAEFVDGTLSATRSVEARPRDWGDVIVARRDIPTSYHLAVVMDDALQGVSHVVRGQDLFSATGVQRLLQQLLGLPQPAYFHHRLVLGPDGRKLSKSFGDTGLAALRHTGASPDDVRQLVGL</sequence>
<evidence type="ECO:0000259" key="8">
    <source>
        <dbReference type="Pfam" id="PF00749"/>
    </source>
</evidence>
<comment type="similarity">
    <text evidence="7">Belongs to the class-I aminoacyl-tRNA synthetase family.</text>
</comment>
<dbReference type="InterPro" id="IPR049940">
    <property type="entry name" value="GluQ/Sye"/>
</dbReference>
<dbReference type="PANTHER" id="PTHR43311">
    <property type="entry name" value="GLUTAMATE--TRNA LIGASE"/>
    <property type="match status" value="1"/>
</dbReference>
<feature type="domain" description="Glutamyl/glutaminyl-tRNA synthetase class Ib catalytic" evidence="8">
    <location>
        <begin position="12"/>
        <end position="271"/>
    </location>
</feature>
<evidence type="ECO:0000256" key="1">
    <source>
        <dbReference type="ARBA" id="ARBA00022598"/>
    </source>
</evidence>
<evidence type="ECO:0000256" key="2">
    <source>
        <dbReference type="ARBA" id="ARBA00022723"/>
    </source>
</evidence>
<keyword evidence="2" id="KW-0479">Metal-binding</keyword>
<dbReference type="Proteomes" id="UP000245631">
    <property type="component" value="Unassembled WGS sequence"/>
</dbReference>
<dbReference type="PANTHER" id="PTHR43311:SF1">
    <property type="entry name" value="GLUTAMYL-Q TRNA(ASP) SYNTHETASE"/>
    <property type="match status" value="1"/>
</dbReference>
<dbReference type="Gene3D" id="3.40.50.620">
    <property type="entry name" value="HUPs"/>
    <property type="match status" value="1"/>
</dbReference>
<evidence type="ECO:0000256" key="3">
    <source>
        <dbReference type="ARBA" id="ARBA00022741"/>
    </source>
</evidence>
<keyword evidence="7" id="KW-0648">Protein biosynthesis</keyword>
<keyword evidence="6 7" id="KW-0030">Aminoacyl-tRNA synthetase</keyword>
<dbReference type="NCBIfam" id="NF004315">
    <property type="entry name" value="PRK05710.1-4"/>
    <property type="match status" value="1"/>
</dbReference>
<dbReference type="PROSITE" id="PS00178">
    <property type="entry name" value="AA_TRNA_LIGASE_I"/>
    <property type="match status" value="1"/>
</dbReference>
<keyword evidence="4" id="KW-0862">Zinc</keyword>
<dbReference type="Pfam" id="PF00749">
    <property type="entry name" value="tRNA-synt_1c"/>
    <property type="match status" value="1"/>
</dbReference>
<organism evidence="9 10">
    <name type="scientific">Rhizobium loti</name>
    <name type="common">Mesorhizobium loti</name>
    <dbReference type="NCBI Taxonomy" id="381"/>
    <lineage>
        <taxon>Bacteria</taxon>
        <taxon>Pseudomonadati</taxon>
        <taxon>Pseudomonadota</taxon>
        <taxon>Alphaproteobacteria</taxon>
        <taxon>Hyphomicrobiales</taxon>
        <taxon>Phyllobacteriaceae</taxon>
        <taxon>Mesorhizobium</taxon>
    </lineage>
</organism>
<dbReference type="EMBL" id="QGGH01000001">
    <property type="protein sequence ID" value="PWJ93344.1"/>
    <property type="molecule type" value="Genomic_DNA"/>
</dbReference>
<evidence type="ECO:0000256" key="7">
    <source>
        <dbReference type="RuleBase" id="RU363037"/>
    </source>
</evidence>
<keyword evidence="3 7" id="KW-0547">Nucleotide-binding</keyword>
<dbReference type="GO" id="GO:0006424">
    <property type="term" value="P:glutamyl-tRNA aminoacylation"/>
    <property type="evidence" value="ECO:0007669"/>
    <property type="project" value="TreeGrafter"/>
</dbReference>
<evidence type="ECO:0000313" key="9">
    <source>
        <dbReference type="EMBL" id="PWJ93344.1"/>
    </source>
</evidence>
<protein>
    <submittedName>
        <fullName evidence="9">Glutamyl-Q tRNA(Asp) synthetase</fullName>
    </submittedName>
</protein>
<accession>A0A8E2WF82</accession>
<dbReference type="GO" id="GO:0005524">
    <property type="term" value="F:ATP binding"/>
    <property type="evidence" value="ECO:0007669"/>
    <property type="project" value="UniProtKB-KW"/>
</dbReference>
<dbReference type="GO" id="GO:0004818">
    <property type="term" value="F:glutamate-tRNA ligase activity"/>
    <property type="evidence" value="ECO:0007669"/>
    <property type="project" value="TreeGrafter"/>
</dbReference>
<evidence type="ECO:0000256" key="4">
    <source>
        <dbReference type="ARBA" id="ARBA00022833"/>
    </source>
</evidence>
<dbReference type="InterPro" id="IPR014729">
    <property type="entry name" value="Rossmann-like_a/b/a_fold"/>
</dbReference>